<gene>
    <name evidence="2" type="ORF">EVOR1521_LOCUS2640</name>
</gene>
<evidence type="ECO:0000313" key="3">
    <source>
        <dbReference type="Proteomes" id="UP001178507"/>
    </source>
</evidence>
<accession>A0AA36MI86</accession>
<name>A0AA36MI86_9DINO</name>
<protein>
    <submittedName>
        <fullName evidence="2">Uncharacterized protein</fullName>
    </submittedName>
</protein>
<dbReference type="Proteomes" id="UP001178507">
    <property type="component" value="Unassembled WGS sequence"/>
</dbReference>
<reference evidence="2" key="1">
    <citation type="submission" date="2023-08" db="EMBL/GenBank/DDBJ databases">
        <authorList>
            <person name="Chen Y."/>
            <person name="Shah S."/>
            <person name="Dougan E. K."/>
            <person name="Thang M."/>
            <person name="Chan C."/>
        </authorList>
    </citation>
    <scope>NUCLEOTIDE SEQUENCE</scope>
</reference>
<dbReference type="EMBL" id="CAUJNA010000145">
    <property type="protein sequence ID" value="CAJ1372601.1"/>
    <property type="molecule type" value="Genomic_DNA"/>
</dbReference>
<organism evidence="2 3">
    <name type="scientific">Effrenium voratum</name>
    <dbReference type="NCBI Taxonomy" id="2562239"/>
    <lineage>
        <taxon>Eukaryota</taxon>
        <taxon>Sar</taxon>
        <taxon>Alveolata</taxon>
        <taxon>Dinophyceae</taxon>
        <taxon>Suessiales</taxon>
        <taxon>Symbiodiniaceae</taxon>
        <taxon>Effrenium</taxon>
    </lineage>
</organism>
<feature type="signal peptide" evidence="1">
    <location>
        <begin position="1"/>
        <end position="18"/>
    </location>
</feature>
<keyword evidence="3" id="KW-1185">Reference proteome</keyword>
<sequence length="136" mass="14429">MAMTSLRALPMLLMVALGSSEIAPSNETHWGNLVSCSCGLTCEKLEDAWFGQSCSCHGCNSTNPTNATATATLRGSVQPAVKGHQAGNTTLRSADWSPSTGEPQNLQCSCGKYCQYGRQLGFGGIYYCFVFACNPC</sequence>
<evidence type="ECO:0000313" key="2">
    <source>
        <dbReference type="EMBL" id="CAJ1372601.1"/>
    </source>
</evidence>
<feature type="chain" id="PRO_5041315758" evidence="1">
    <location>
        <begin position="19"/>
        <end position="136"/>
    </location>
</feature>
<comment type="caution">
    <text evidence="2">The sequence shown here is derived from an EMBL/GenBank/DDBJ whole genome shotgun (WGS) entry which is preliminary data.</text>
</comment>
<evidence type="ECO:0000256" key="1">
    <source>
        <dbReference type="SAM" id="SignalP"/>
    </source>
</evidence>
<dbReference type="AlphaFoldDB" id="A0AA36MI86"/>
<proteinExistence type="predicted"/>
<keyword evidence="1" id="KW-0732">Signal</keyword>